<dbReference type="EMBL" id="QMFB01000009">
    <property type="protein sequence ID" value="RAV20270.1"/>
    <property type="molecule type" value="Genomic_DNA"/>
</dbReference>
<dbReference type="Proteomes" id="UP000250369">
    <property type="component" value="Unassembled WGS sequence"/>
</dbReference>
<sequence length="71" mass="8429">MPSMISFKNKAIPVYRIDHKANLDMLSNKLKEMEYDFVFRKKLKRVLSVELVRDVAIFKYNDGTKLYLEVS</sequence>
<reference evidence="1 2" key="1">
    <citation type="journal article" date="2009" name="Int. J. Syst. Evol. Microbiol.">
        <title>Paenibacillus contaminans sp. nov., isolated from a contaminated laboratory plate.</title>
        <authorList>
            <person name="Chou J.H."/>
            <person name="Lee J.H."/>
            <person name="Lin M.C."/>
            <person name="Chang P.S."/>
            <person name="Arun A.B."/>
            <person name="Young C.C."/>
            <person name="Chen W.M."/>
        </authorList>
    </citation>
    <scope>NUCLEOTIDE SEQUENCE [LARGE SCALE GENOMIC DNA]</scope>
    <source>
        <strain evidence="1 2">CKOBP-6</strain>
    </source>
</reference>
<protein>
    <submittedName>
        <fullName evidence="1">Uncharacterized protein</fullName>
    </submittedName>
</protein>
<keyword evidence="2" id="KW-1185">Reference proteome</keyword>
<dbReference type="AlphaFoldDB" id="A0A329MKV7"/>
<evidence type="ECO:0000313" key="1">
    <source>
        <dbReference type="EMBL" id="RAV20270.1"/>
    </source>
</evidence>
<name>A0A329MKV7_9BACL</name>
<evidence type="ECO:0000313" key="2">
    <source>
        <dbReference type="Proteomes" id="UP000250369"/>
    </source>
</evidence>
<organism evidence="1 2">
    <name type="scientific">Paenibacillus contaminans</name>
    <dbReference type="NCBI Taxonomy" id="450362"/>
    <lineage>
        <taxon>Bacteria</taxon>
        <taxon>Bacillati</taxon>
        <taxon>Bacillota</taxon>
        <taxon>Bacilli</taxon>
        <taxon>Bacillales</taxon>
        <taxon>Paenibacillaceae</taxon>
        <taxon>Paenibacillus</taxon>
    </lineage>
</organism>
<gene>
    <name evidence="1" type="ORF">DQG23_16870</name>
</gene>
<proteinExistence type="predicted"/>
<comment type="caution">
    <text evidence="1">The sequence shown here is derived from an EMBL/GenBank/DDBJ whole genome shotgun (WGS) entry which is preliminary data.</text>
</comment>
<accession>A0A329MKV7</accession>
<dbReference type="OrthoDB" id="2662826at2"/>